<evidence type="ECO:0000256" key="2">
    <source>
        <dbReference type="ARBA" id="ARBA00022723"/>
    </source>
</evidence>
<evidence type="ECO:0000256" key="4">
    <source>
        <dbReference type="ARBA" id="ARBA00023014"/>
    </source>
</evidence>
<evidence type="ECO:0000256" key="1">
    <source>
        <dbReference type="ARBA" id="ARBA00005806"/>
    </source>
</evidence>
<keyword evidence="4" id="KW-0411">Iron-sulfur</keyword>
<comment type="caution">
    <text evidence="5">The sequence shown here is derived from an EMBL/GenBank/DDBJ whole genome shotgun (WGS) entry which is preliminary data.</text>
</comment>
<evidence type="ECO:0000256" key="3">
    <source>
        <dbReference type="ARBA" id="ARBA00023004"/>
    </source>
</evidence>
<evidence type="ECO:0000313" key="6">
    <source>
        <dbReference type="Proteomes" id="UP000218542"/>
    </source>
</evidence>
<keyword evidence="3" id="KW-0408">Iron</keyword>
<dbReference type="Gene3D" id="1.20.1270.370">
    <property type="match status" value="1"/>
</dbReference>
<dbReference type="PANTHER" id="PTHR30548">
    <property type="entry name" value="2-HYDROXYGLUTARYL-COA DEHYDRATASE, D-COMPONENT-RELATED"/>
    <property type="match status" value="1"/>
</dbReference>
<dbReference type="Pfam" id="PF06050">
    <property type="entry name" value="HGD-D"/>
    <property type="match status" value="1"/>
</dbReference>
<dbReference type="Proteomes" id="UP000218542">
    <property type="component" value="Unassembled WGS sequence"/>
</dbReference>
<organism evidence="5 6">
    <name type="scientific">Candidatus Scalindua japonica</name>
    <dbReference type="NCBI Taxonomy" id="1284222"/>
    <lineage>
        <taxon>Bacteria</taxon>
        <taxon>Pseudomonadati</taxon>
        <taxon>Planctomycetota</taxon>
        <taxon>Candidatus Brocadiia</taxon>
        <taxon>Candidatus Brocadiales</taxon>
        <taxon>Candidatus Scalinduaceae</taxon>
        <taxon>Candidatus Scalindua</taxon>
    </lineage>
</organism>
<accession>A0A286TYL4</accession>
<proteinExistence type="inferred from homology"/>
<keyword evidence="2" id="KW-0479">Metal-binding</keyword>
<dbReference type="GO" id="GO:0046872">
    <property type="term" value="F:metal ion binding"/>
    <property type="evidence" value="ECO:0007669"/>
    <property type="project" value="UniProtKB-KW"/>
</dbReference>
<dbReference type="InterPro" id="IPR010327">
    <property type="entry name" value="FldB/FldC_alpha/beta"/>
</dbReference>
<sequence length="367" mass="41808">MEKQTGFFDIDDTDSSPDTNGSIGFLSINVPEELIIAAGKTPFRVCGSEKPAKLANAYLPKTFDPYVLDSLEGALDGTYSFLDGVIIANISDGHRRLYDAWRTGAPSTKVFFLDIPKSSNQIGLKAFTLFLSHLKRDLEKAFEEEITDEKLRDAIQNCNTTRTLLTKLSEKRKYNSIPFTGKEFFEMVKWCLSHDKHRVNSALKRYLQKCERIDSNCSQTERDVPRIMIMGSFMGSSSFIGLIESLGARVVCEDLCMGMQYFSTEVSGNFDNPIASLAQRYLTIPTARMVDTEARWNYLLNMTEEYSVDGIVYFALKFDDTHLFEYPYIKNKFQKEGYPLLFIEAENFVTNLGQIETRIQAFTEMLL</sequence>
<protein>
    <submittedName>
        <fullName evidence="5">Benzoyl-CoA reductase/2-hydroxyglutaryl-CoA dehydratase subunit, BcrC/BadD/HgdB</fullName>
    </submittedName>
</protein>
<dbReference type="OrthoDB" id="9778513at2"/>
<name>A0A286TYL4_9BACT</name>
<dbReference type="EMBL" id="BAOS01000016">
    <property type="protein sequence ID" value="GAX60948.1"/>
    <property type="molecule type" value="Genomic_DNA"/>
</dbReference>
<comment type="similarity">
    <text evidence="1">Belongs to the FldB/FldC dehydratase alpha/beta subunit family.</text>
</comment>
<dbReference type="Gene3D" id="3.40.50.11900">
    <property type="match status" value="1"/>
</dbReference>
<keyword evidence="6" id="KW-1185">Reference proteome</keyword>
<dbReference type="RefSeq" id="WP_096894344.1">
    <property type="nucleotide sequence ID" value="NZ_BAOS01000016.1"/>
</dbReference>
<dbReference type="PANTHER" id="PTHR30548:SF5">
    <property type="entry name" value="SUBUNIT OF OXYGEN-SENSITIVE 2-HYDROXYISOCAPROYL-COA DEHYDRATASE"/>
    <property type="match status" value="1"/>
</dbReference>
<reference evidence="6" key="1">
    <citation type="journal article" date="2017" name="Environ. Microbiol. Rep.">
        <title>Genetic Diversity of Marine Anaerobic Ammonium-Oxidizing Bacteria as Revealed by Genomic and Proteomic Analyses of 'Candidatus Scalindua japonica'.</title>
        <authorList>
            <person name="Oshiki M."/>
            <person name="Mizuto K."/>
            <person name="Kimura Z."/>
            <person name="Kindaichi T."/>
            <person name="Satoh H."/>
            <person name="Okabe S."/>
        </authorList>
    </citation>
    <scope>NUCLEOTIDE SEQUENCE [LARGE SCALE GENOMIC DNA]</scope>
    <source>
        <strain evidence="6">husup-a2</strain>
    </source>
</reference>
<dbReference type="AlphaFoldDB" id="A0A286TYL4"/>
<evidence type="ECO:0000313" key="5">
    <source>
        <dbReference type="EMBL" id="GAX60948.1"/>
    </source>
</evidence>
<dbReference type="Gene3D" id="3.40.50.11890">
    <property type="match status" value="1"/>
</dbReference>
<dbReference type="GO" id="GO:0051536">
    <property type="term" value="F:iron-sulfur cluster binding"/>
    <property type="evidence" value="ECO:0007669"/>
    <property type="project" value="UniProtKB-KW"/>
</dbReference>
<gene>
    <name evidence="5" type="ORF">SCALIN_C16_0022</name>
</gene>